<accession>A0ABY8J1W6</accession>
<evidence type="ECO:0000313" key="2">
    <source>
        <dbReference type="EMBL" id="WFT76057.1"/>
    </source>
</evidence>
<sequence length="312" mass="35389">MKKLILVLATIMMVGLITGTFFYQNQNQNSLLQLNQKTNMLEKSKSAYQVEKLQPKTLEPVHNNMISYTLQNNELNITYDNGNNWVKVPVEKDLLFNGEYNGNEQELINGSYILTEDRAAFLYKQDRIFLKYSLDHGKTWKESVVTEALPGIRFRKVGFLNDRFGYVVLSGDRTMSQELSTVFLTHDGGETWEETASPPTTRLIADGGFVDENTGFMSYGTINPQKPNLYVTQDGGKTWSKAVIHIPERYDKVFVQAEFPVKENNHLSVLVNQGPNGDYAGGKVKGKFISKDNGLTWDFSMEVQPNEKTEQG</sequence>
<evidence type="ECO:0000259" key="1">
    <source>
        <dbReference type="Pfam" id="PF25852"/>
    </source>
</evidence>
<dbReference type="EMBL" id="CP121671">
    <property type="protein sequence ID" value="WFT76057.1"/>
    <property type="molecule type" value="Genomic_DNA"/>
</dbReference>
<evidence type="ECO:0000313" key="3">
    <source>
        <dbReference type="Proteomes" id="UP001221597"/>
    </source>
</evidence>
<feature type="domain" description="DUF6242" evidence="1">
    <location>
        <begin position="50"/>
        <end position="249"/>
    </location>
</feature>
<dbReference type="Pfam" id="PF25852">
    <property type="entry name" value="DUF6242_C"/>
    <property type="match status" value="1"/>
</dbReference>
<protein>
    <submittedName>
        <fullName evidence="2">Oxidoreductase</fullName>
    </submittedName>
</protein>
<dbReference type="InterPro" id="IPR058667">
    <property type="entry name" value="DUF6242_C"/>
</dbReference>
<dbReference type="InterPro" id="IPR015943">
    <property type="entry name" value="WD40/YVTN_repeat-like_dom_sf"/>
</dbReference>
<dbReference type="Proteomes" id="UP001221597">
    <property type="component" value="Chromosome"/>
</dbReference>
<dbReference type="Gene3D" id="2.130.10.10">
    <property type="entry name" value="YVTN repeat-like/Quinoprotein amine dehydrogenase"/>
    <property type="match status" value="1"/>
</dbReference>
<organism evidence="2 3">
    <name type="scientific">Halobacillus naozhouensis</name>
    <dbReference type="NCBI Taxonomy" id="554880"/>
    <lineage>
        <taxon>Bacteria</taxon>
        <taxon>Bacillati</taxon>
        <taxon>Bacillota</taxon>
        <taxon>Bacilli</taxon>
        <taxon>Bacillales</taxon>
        <taxon>Bacillaceae</taxon>
        <taxon>Halobacillus</taxon>
    </lineage>
</organism>
<dbReference type="InterPro" id="IPR036278">
    <property type="entry name" value="Sialidase_sf"/>
</dbReference>
<keyword evidence="3" id="KW-1185">Reference proteome</keyword>
<dbReference type="RefSeq" id="WP_283078015.1">
    <property type="nucleotide sequence ID" value="NZ_CP121671.1"/>
</dbReference>
<dbReference type="CDD" id="cd15482">
    <property type="entry name" value="Sialidase_non-viral"/>
    <property type="match status" value="1"/>
</dbReference>
<dbReference type="SUPFAM" id="SSF50939">
    <property type="entry name" value="Sialidases"/>
    <property type="match status" value="1"/>
</dbReference>
<proteinExistence type="predicted"/>
<name>A0ABY8J1W6_9BACI</name>
<reference evidence="2 3" key="1">
    <citation type="submission" date="2023-04" db="EMBL/GenBank/DDBJ databases">
        <title>Genome sequence of Halobacillus naozhouensis KACC 21980.</title>
        <authorList>
            <person name="Kim S."/>
            <person name="Heo J."/>
            <person name="Kwon S.-W."/>
        </authorList>
    </citation>
    <scope>NUCLEOTIDE SEQUENCE [LARGE SCALE GENOMIC DNA]</scope>
    <source>
        <strain evidence="2 3">KCTC 13234</strain>
    </source>
</reference>
<gene>
    <name evidence="2" type="ORF">P9989_06750</name>
</gene>